<name>A0A673MMI9_9TELE</name>
<protein>
    <recommendedName>
        <fullName evidence="2">Immunoglobulin domain-containing protein</fullName>
    </recommendedName>
</protein>
<feature type="domain" description="Immunoglobulin" evidence="2">
    <location>
        <begin position="153"/>
        <end position="262"/>
    </location>
</feature>
<keyword evidence="1" id="KW-0732">Signal</keyword>
<dbReference type="Gene3D" id="2.60.40.10">
    <property type="entry name" value="Immunoglobulins"/>
    <property type="match status" value="2"/>
</dbReference>
<dbReference type="InterPro" id="IPR003599">
    <property type="entry name" value="Ig_sub"/>
</dbReference>
<reference evidence="3" key="1">
    <citation type="submission" date="2025-08" db="UniProtKB">
        <authorList>
            <consortium name="Ensembl"/>
        </authorList>
    </citation>
    <scope>IDENTIFICATION</scope>
</reference>
<dbReference type="InterPro" id="IPR013106">
    <property type="entry name" value="Ig_V-set"/>
</dbReference>
<feature type="signal peptide" evidence="1">
    <location>
        <begin position="1"/>
        <end position="15"/>
    </location>
</feature>
<dbReference type="PANTHER" id="PTHR21063">
    <property type="entry name" value="LFA-3"/>
    <property type="match status" value="1"/>
</dbReference>
<proteinExistence type="predicted"/>
<reference evidence="3" key="2">
    <citation type="submission" date="2025-09" db="UniProtKB">
        <authorList>
            <consortium name="Ensembl"/>
        </authorList>
    </citation>
    <scope>IDENTIFICATION</scope>
</reference>
<accession>A0A673MMI9</accession>
<dbReference type="Ensembl" id="ENSSRHT00000091801.1">
    <property type="protein sequence ID" value="ENSSRHP00000089388.1"/>
    <property type="gene ID" value="ENSSRHG00000044174.1"/>
</dbReference>
<evidence type="ECO:0000256" key="1">
    <source>
        <dbReference type="SAM" id="SignalP"/>
    </source>
</evidence>
<feature type="domain" description="Immunoglobulin" evidence="2">
    <location>
        <begin position="17"/>
        <end position="120"/>
    </location>
</feature>
<dbReference type="SMART" id="SM00409">
    <property type="entry name" value="IG"/>
    <property type="match status" value="2"/>
</dbReference>
<dbReference type="Proteomes" id="UP000472270">
    <property type="component" value="Unassembled WGS sequence"/>
</dbReference>
<sequence length="349" mass="39422">MFICCLFACVSGVYRDRVSVSVMEGDSVTLHTGVQTNQQEYIKWYFSGLRIAQISGDLSDICTDVQCNVGTERFRDRLQLDNQTGSLAITNITTTHSGLYKLVVLSSRSDSEMMFAVSVTGESFNECLNAVYICLKYKILQQLLVCVSGVSAAERDEMKEGESVTLDPGVTKHPNDVMTITWYFNDTRITQITGNLSKICRDDHCKERFRDRLKLDSQTGSLTIMNTRTTNSGLYNLKIIHSIRHRHSISIISIKRFSITVIGECNFGSLFNFAFVGDAPLAAVLPKNNKCRPLVIMIVCLYHYRFKYAFRSNSWNMCCCCCCCWCWCDSGCNCNLCKVLVLQEGPKEH</sequence>
<evidence type="ECO:0000313" key="4">
    <source>
        <dbReference type="Proteomes" id="UP000472270"/>
    </source>
</evidence>
<evidence type="ECO:0000313" key="3">
    <source>
        <dbReference type="Ensembl" id="ENSSRHP00000089388.1"/>
    </source>
</evidence>
<dbReference type="Pfam" id="PF07686">
    <property type="entry name" value="V-set"/>
    <property type="match status" value="2"/>
</dbReference>
<dbReference type="InterPro" id="IPR036179">
    <property type="entry name" value="Ig-like_dom_sf"/>
</dbReference>
<organism evidence="3 4">
    <name type="scientific">Sinocyclocheilus rhinocerous</name>
    <dbReference type="NCBI Taxonomy" id="307959"/>
    <lineage>
        <taxon>Eukaryota</taxon>
        <taxon>Metazoa</taxon>
        <taxon>Chordata</taxon>
        <taxon>Craniata</taxon>
        <taxon>Vertebrata</taxon>
        <taxon>Euteleostomi</taxon>
        <taxon>Actinopterygii</taxon>
        <taxon>Neopterygii</taxon>
        <taxon>Teleostei</taxon>
        <taxon>Ostariophysi</taxon>
        <taxon>Cypriniformes</taxon>
        <taxon>Cyprinidae</taxon>
        <taxon>Cyprininae</taxon>
        <taxon>Sinocyclocheilus</taxon>
    </lineage>
</organism>
<dbReference type="InterPro" id="IPR013783">
    <property type="entry name" value="Ig-like_fold"/>
</dbReference>
<evidence type="ECO:0000259" key="2">
    <source>
        <dbReference type="SMART" id="SM00409"/>
    </source>
</evidence>
<dbReference type="SUPFAM" id="SSF48726">
    <property type="entry name" value="Immunoglobulin"/>
    <property type="match status" value="2"/>
</dbReference>
<keyword evidence="4" id="KW-1185">Reference proteome</keyword>
<dbReference type="AlphaFoldDB" id="A0A673MMI9"/>
<feature type="chain" id="PRO_5025622441" description="Immunoglobulin domain-containing protein" evidence="1">
    <location>
        <begin position="16"/>
        <end position="349"/>
    </location>
</feature>
<dbReference type="PANTHER" id="PTHR21063:SF4">
    <property type="entry name" value="CD48 ANTIGEN-RELATED"/>
    <property type="match status" value="1"/>
</dbReference>